<sequence length="433" mass="48263">MSKGNFIYAALRYDANNFSVEMSRPLGIILESIENSRGALVAEVIEGGNASKTKKIDKGDILISIEVDDCAYDCGPNILFDNILERISESPDKNVIILNLSRAKPVSNPELDEVSSYWEQKKEKKNSGPRVIRRTVGVDPKNIRVYRNGLIGEGNFGKVFLGEWKGQKVVLKTSKSSVMEADELLDSELEINEYIHRNAKGSCARFHGCCEIDERNSGNLYDGSLPTGLWLMWAYEAENTLQDALKLDETKSLDLLRRSYTSYNSSSPVDLYRRVSTDLLVCLSKIHAIGIVHRDVKPENIILTRNGVKFIDLGGAALCLGQSISYKPGVGPADPRYSKPDDKYLLPSSANTPESDNLEKLWSEYMPEKFDIFAIGLVILQLLVPCLRDPNALDKFNLELEECGYDFILWRKDVCNFSTGELQVLDGGNGAGK</sequence>
<feature type="domain" description="Protein kinase" evidence="7">
    <location>
        <begin position="145"/>
        <end position="433"/>
    </location>
</feature>
<dbReference type="Gene3D" id="1.10.510.10">
    <property type="entry name" value="Transferase(Phosphotransferase) domain 1"/>
    <property type="match status" value="1"/>
</dbReference>
<dbReference type="RefSeq" id="XP_007509306.1">
    <property type="nucleotide sequence ID" value="XM_007509244.1"/>
</dbReference>
<evidence type="ECO:0000313" key="9">
    <source>
        <dbReference type="EMBL" id="CCO19763.1"/>
    </source>
</evidence>
<dbReference type="InterPro" id="IPR017441">
    <property type="entry name" value="Protein_kinase_ATP_BS"/>
</dbReference>
<feature type="domain" description="PDZ" evidence="8">
    <location>
        <begin position="8"/>
        <end position="66"/>
    </location>
</feature>
<evidence type="ECO:0000256" key="5">
    <source>
        <dbReference type="PROSITE-ProRule" id="PRU10141"/>
    </source>
</evidence>
<dbReference type="EMBL" id="FO082265">
    <property type="protein sequence ID" value="CCO19763.1"/>
    <property type="molecule type" value="Genomic_DNA"/>
</dbReference>
<dbReference type="Gene3D" id="3.30.200.20">
    <property type="entry name" value="Phosphorylase Kinase, domain 1"/>
    <property type="match status" value="1"/>
</dbReference>
<dbReference type="GeneID" id="19011825"/>
<evidence type="ECO:0000259" key="8">
    <source>
        <dbReference type="PROSITE" id="PS50106"/>
    </source>
</evidence>
<dbReference type="GO" id="GO:0004674">
    <property type="term" value="F:protein serine/threonine kinase activity"/>
    <property type="evidence" value="ECO:0007669"/>
    <property type="project" value="UniProtKB-KW"/>
</dbReference>
<protein>
    <recommendedName>
        <fullName evidence="11">Protein kinase domain-containing protein</fullName>
    </recommendedName>
</protein>
<dbReference type="AlphaFoldDB" id="K8FCR1"/>
<dbReference type="PROSITE" id="PS00108">
    <property type="entry name" value="PROTEIN_KINASE_ST"/>
    <property type="match status" value="1"/>
</dbReference>
<organism evidence="9 10">
    <name type="scientific">Bathycoccus prasinos</name>
    <dbReference type="NCBI Taxonomy" id="41875"/>
    <lineage>
        <taxon>Eukaryota</taxon>
        <taxon>Viridiplantae</taxon>
        <taxon>Chlorophyta</taxon>
        <taxon>Mamiellophyceae</taxon>
        <taxon>Mamiellales</taxon>
        <taxon>Bathycoccaceae</taxon>
        <taxon>Bathycoccus</taxon>
    </lineage>
</organism>
<evidence type="ECO:0000256" key="2">
    <source>
        <dbReference type="ARBA" id="ARBA00022741"/>
    </source>
</evidence>
<dbReference type="InterPro" id="IPR000719">
    <property type="entry name" value="Prot_kinase_dom"/>
</dbReference>
<keyword evidence="2 5" id="KW-0547">Nucleotide-binding</keyword>
<dbReference type="PROSITE" id="PS00107">
    <property type="entry name" value="PROTEIN_KINASE_ATP"/>
    <property type="match status" value="1"/>
</dbReference>
<dbReference type="PROSITE" id="PS50106">
    <property type="entry name" value="PDZ"/>
    <property type="match status" value="1"/>
</dbReference>
<accession>K8FCR1</accession>
<dbReference type="PROSITE" id="PS50011">
    <property type="entry name" value="PROTEIN_KINASE_DOM"/>
    <property type="match status" value="1"/>
</dbReference>
<keyword evidence="4 5" id="KW-0067">ATP-binding</keyword>
<evidence type="ECO:0000256" key="6">
    <source>
        <dbReference type="RuleBase" id="RU000304"/>
    </source>
</evidence>
<dbReference type="SUPFAM" id="SSF50156">
    <property type="entry name" value="PDZ domain-like"/>
    <property type="match status" value="1"/>
</dbReference>
<comment type="similarity">
    <text evidence="6">Belongs to the protein kinase superfamily.</text>
</comment>
<dbReference type="Pfam" id="PF00069">
    <property type="entry name" value="Pkinase"/>
    <property type="match status" value="1"/>
</dbReference>
<dbReference type="InterPro" id="IPR036034">
    <property type="entry name" value="PDZ_sf"/>
</dbReference>
<dbReference type="SUPFAM" id="SSF56112">
    <property type="entry name" value="Protein kinase-like (PK-like)"/>
    <property type="match status" value="1"/>
</dbReference>
<evidence type="ECO:0000259" key="7">
    <source>
        <dbReference type="PROSITE" id="PS50011"/>
    </source>
</evidence>
<keyword evidence="10" id="KW-1185">Reference proteome</keyword>
<dbReference type="OrthoDB" id="10252171at2759"/>
<keyword evidence="1" id="KW-0808">Transferase</keyword>
<proteinExistence type="inferred from homology"/>
<dbReference type="STRING" id="41875.K8FCR1"/>
<evidence type="ECO:0000256" key="3">
    <source>
        <dbReference type="ARBA" id="ARBA00022777"/>
    </source>
</evidence>
<evidence type="ECO:0008006" key="11">
    <source>
        <dbReference type="Google" id="ProtNLM"/>
    </source>
</evidence>
<gene>
    <name evidence="9" type="ordered locus">Bathy14g02480</name>
</gene>
<keyword evidence="6" id="KW-0723">Serine/threonine-protein kinase</keyword>
<dbReference type="SMART" id="SM00220">
    <property type="entry name" value="S_TKc"/>
    <property type="match status" value="1"/>
</dbReference>
<reference evidence="9 10" key="1">
    <citation type="submission" date="2011-10" db="EMBL/GenBank/DDBJ databases">
        <authorList>
            <person name="Genoscope - CEA"/>
        </authorList>
    </citation>
    <scope>NUCLEOTIDE SEQUENCE [LARGE SCALE GENOMIC DNA]</scope>
    <source>
        <strain evidence="9 10">RCC 1105</strain>
    </source>
</reference>
<evidence type="ECO:0000256" key="1">
    <source>
        <dbReference type="ARBA" id="ARBA00022679"/>
    </source>
</evidence>
<feature type="binding site" evidence="5">
    <location>
        <position position="172"/>
    </location>
    <ligand>
        <name>ATP</name>
        <dbReference type="ChEBI" id="CHEBI:30616"/>
    </ligand>
</feature>
<dbReference type="Proteomes" id="UP000198341">
    <property type="component" value="Chromosome 14"/>
</dbReference>
<evidence type="ECO:0000256" key="4">
    <source>
        <dbReference type="ARBA" id="ARBA00022840"/>
    </source>
</evidence>
<keyword evidence="3" id="KW-0418">Kinase</keyword>
<name>K8FCR1_9CHLO</name>
<evidence type="ECO:0000313" key="10">
    <source>
        <dbReference type="Proteomes" id="UP000198341"/>
    </source>
</evidence>
<dbReference type="InterPro" id="IPR011009">
    <property type="entry name" value="Kinase-like_dom_sf"/>
</dbReference>
<dbReference type="PANTHER" id="PTHR46699">
    <property type="entry name" value="SERINE/THREONINE-PROTEIN KINASE STN8, CHLOROPLASTIC-RELATED"/>
    <property type="match status" value="1"/>
</dbReference>
<dbReference type="KEGG" id="bpg:Bathy14g02480"/>
<dbReference type="eggNOG" id="KOG0594">
    <property type="taxonomic scope" value="Eukaryota"/>
</dbReference>
<dbReference type="InterPro" id="IPR001478">
    <property type="entry name" value="PDZ"/>
</dbReference>
<dbReference type="GO" id="GO:0005524">
    <property type="term" value="F:ATP binding"/>
    <property type="evidence" value="ECO:0007669"/>
    <property type="project" value="UniProtKB-UniRule"/>
</dbReference>
<dbReference type="InterPro" id="IPR008271">
    <property type="entry name" value="Ser/Thr_kinase_AS"/>
</dbReference>